<keyword evidence="7" id="KW-0503">Monooxygenase</keyword>
<dbReference type="CDD" id="cd00207">
    <property type="entry name" value="fer2"/>
    <property type="match status" value="1"/>
</dbReference>
<reference evidence="8" key="1">
    <citation type="submission" date="2016-10" db="EMBL/GenBank/DDBJ databases">
        <authorList>
            <person name="Varghese N."/>
            <person name="Submissions S."/>
        </authorList>
    </citation>
    <scope>NUCLEOTIDE SEQUENCE [LARGE SCALE GENOMIC DNA]</scope>
    <source>
        <strain evidence="8">DSM 17834</strain>
    </source>
</reference>
<keyword evidence="2" id="KW-0285">Flavoprotein</keyword>
<keyword evidence="7" id="KW-0560">Oxidoreductase</keyword>
<keyword evidence="8" id="KW-1185">Reference proteome</keyword>
<dbReference type="GO" id="GO:0004497">
    <property type="term" value="F:monooxygenase activity"/>
    <property type="evidence" value="ECO:0007669"/>
    <property type="project" value="UniProtKB-KW"/>
</dbReference>
<evidence type="ECO:0000259" key="6">
    <source>
        <dbReference type="PROSITE" id="PS51384"/>
    </source>
</evidence>
<dbReference type="InterPro" id="IPR036010">
    <property type="entry name" value="2Fe-2S_ferredoxin-like_sf"/>
</dbReference>
<dbReference type="Pfam" id="PF00970">
    <property type="entry name" value="FAD_binding_6"/>
    <property type="match status" value="1"/>
</dbReference>
<evidence type="ECO:0000313" key="7">
    <source>
        <dbReference type="EMBL" id="SFQ32690.1"/>
    </source>
</evidence>
<dbReference type="GO" id="GO:0051537">
    <property type="term" value="F:2 iron, 2 sulfur cluster binding"/>
    <property type="evidence" value="ECO:0007669"/>
    <property type="project" value="InterPro"/>
</dbReference>
<dbReference type="SUPFAM" id="SSF63380">
    <property type="entry name" value="Riboflavin synthase domain-like"/>
    <property type="match status" value="1"/>
</dbReference>
<dbReference type="EMBL" id="FOWX01000066">
    <property type="protein sequence ID" value="SFQ32690.1"/>
    <property type="molecule type" value="Genomic_DNA"/>
</dbReference>
<dbReference type="Pfam" id="PF00175">
    <property type="entry name" value="NAD_binding_1"/>
    <property type="match status" value="1"/>
</dbReference>
<dbReference type="PANTHER" id="PTHR43644:SF1">
    <property type="entry name" value="NAD(P)H-FLAVIN REDUCTASE"/>
    <property type="match status" value="1"/>
</dbReference>
<dbReference type="InterPro" id="IPR012675">
    <property type="entry name" value="Beta-grasp_dom_sf"/>
</dbReference>
<proteinExistence type="predicted"/>
<evidence type="ECO:0000256" key="2">
    <source>
        <dbReference type="ARBA" id="ARBA00022630"/>
    </source>
</evidence>
<dbReference type="AlphaFoldDB" id="A0A1I5XLA1"/>
<protein>
    <submittedName>
        <fullName evidence="7">p-cymene monooxygenase electron transfer component</fullName>
    </submittedName>
</protein>
<dbReference type="PROSITE" id="PS51384">
    <property type="entry name" value="FAD_FR"/>
    <property type="match status" value="1"/>
</dbReference>
<dbReference type="InterPro" id="IPR001433">
    <property type="entry name" value="OxRdtase_FAD/NAD-bd"/>
</dbReference>
<dbReference type="SUPFAM" id="SSF54292">
    <property type="entry name" value="2Fe-2S ferredoxin-like"/>
    <property type="match status" value="1"/>
</dbReference>
<dbReference type="Gene3D" id="3.10.20.30">
    <property type="match status" value="1"/>
</dbReference>
<dbReference type="STRING" id="289003.SAMN05216190_1665"/>
<dbReference type="Proteomes" id="UP000198784">
    <property type="component" value="Unassembled WGS sequence"/>
</dbReference>
<sequence>MVAFIKSLFRPKLARTVSVQPFGRHFDIRGSETILESALNNQVPFPHNCTVGTCGACKCRLVSGRVKAITDFGYTLSKQEIEAGYILACQAVPLDEETTIEIVSSGINAPPPETFTGKISRTEALTHDIMRVELKLDRPLQFVAGQYANIKHAAVERSRSYSFADAPEQKGSDKITFMIRKVPGGEFTEALFAGSLTDLSFDIESPHGDFYLRTSTAPMICIAGGSGLAPLLSILEDARKKRVERSCTVLFGARTTADLYALDQIATIGQGWKGHFNFIPILSHEPEDSPWAGARGLVTESIIPSLNREPHDKAEMYMCGPPGMIDRAIEVATQHGLGLEQIHYDKFTDQSTAAPR</sequence>
<dbReference type="PROSITE" id="PS00197">
    <property type="entry name" value="2FE2S_FER_1"/>
    <property type="match status" value="1"/>
</dbReference>
<dbReference type="PRINTS" id="PR00410">
    <property type="entry name" value="PHEHYDRXLASE"/>
</dbReference>
<keyword evidence="1" id="KW-0813">Transport</keyword>
<accession>A0A1I5XLA1</accession>
<dbReference type="OrthoDB" id="9806195at2"/>
<keyword evidence="4" id="KW-0408">Iron</keyword>
<feature type="domain" description="2Fe-2S ferredoxin-type" evidence="5">
    <location>
        <begin position="15"/>
        <end position="106"/>
    </location>
</feature>
<dbReference type="InterPro" id="IPR008333">
    <property type="entry name" value="Cbr1-like_FAD-bd_dom"/>
</dbReference>
<dbReference type="InterPro" id="IPR001041">
    <property type="entry name" value="2Fe-2S_ferredoxin-type"/>
</dbReference>
<dbReference type="InterPro" id="IPR017938">
    <property type="entry name" value="Riboflavin_synthase-like_b-brl"/>
</dbReference>
<keyword evidence="3" id="KW-0274">FAD</keyword>
<gene>
    <name evidence="7" type="ORF">SAMN05216190_1665</name>
</gene>
<dbReference type="InterPro" id="IPR039261">
    <property type="entry name" value="FNR_nucleotide-bd"/>
</dbReference>
<dbReference type="InterPro" id="IPR006058">
    <property type="entry name" value="2Fe2S_fd_BS"/>
</dbReference>
<dbReference type="InterPro" id="IPR017927">
    <property type="entry name" value="FAD-bd_FR_type"/>
</dbReference>
<evidence type="ECO:0000313" key="8">
    <source>
        <dbReference type="Proteomes" id="UP000198784"/>
    </source>
</evidence>
<evidence type="ECO:0000256" key="3">
    <source>
        <dbReference type="ARBA" id="ARBA00022827"/>
    </source>
</evidence>
<dbReference type="RefSeq" id="WP_090506070.1">
    <property type="nucleotide sequence ID" value="NZ_FOWX01000066.1"/>
</dbReference>
<organism evidence="7 8">
    <name type="scientific">Pseudomonas borbori</name>
    <dbReference type="NCBI Taxonomy" id="289003"/>
    <lineage>
        <taxon>Bacteria</taxon>
        <taxon>Pseudomonadati</taxon>
        <taxon>Pseudomonadota</taxon>
        <taxon>Gammaproteobacteria</taxon>
        <taxon>Pseudomonadales</taxon>
        <taxon>Pseudomonadaceae</taxon>
        <taxon>Pseudomonas</taxon>
    </lineage>
</organism>
<feature type="domain" description="FAD-binding FR-type" evidence="6">
    <location>
        <begin position="112"/>
        <end position="213"/>
    </location>
</feature>
<dbReference type="Gene3D" id="3.40.50.80">
    <property type="entry name" value="Nucleotide-binding domain of ferredoxin-NADP reductase (FNR) module"/>
    <property type="match status" value="1"/>
</dbReference>
<dbReference type="PROSITE" id="PS51085">
    <property type="entry name" value="2FE2S_FER_2"/>
    <property type="match status" value="1"/>
</dbReference>
<evidence type="ECO:0000256" key="1">
    <source>
        <dbReference type="ARBA" id="ARBA00022448"/>
    </source>
</evidence>
<name>A0A1I5XLA1_9PSED</name>
<evidence type="ECO:0000259" key="5">
    <source>
        <dbReference type="PROSITE" id="PS51085"/>
    </source>
</evidence>
<evidence type="ECO:0000256" key="4">
    <source>
        <dbReference type="ARBA" id="ARBA00023004"/>
    </source>
</evidence>
<dbReference type="PANTHER" id="PTHR43644">
    <property type="entry name" value="NA(+)-TRANSLOCATING NADH-QUINONE REDUCTASE SUBUNIT"/>
    <property type="match status" value="1"/>
</dbReference>
<dbReference type="Gene3D" id="2.40.30.10">
    <property type="entry name" value="Translation factors"/>
    <property type="match status" value="1"/>
</dbReference>
<dbReference type="SUPFAM" id="SSF52343">
    <property type="entry name" value="Ferredoxin reductase-like, C-terminal NADP-linked domain"/>
    <property type="match status" value="1"/>
</dbReference>
<dbReference type="Pfam" id="PF00111">
    <property type="entry name" value="Fer2"/>
    <property type="match status" value="1"/>
</dbReference>